<dbReference type="OrthoDB" id="174989at2"/>
<evidence type="ECO:0000256" key="3">
    <source>
        <dbReference type="ARBA" id="ARBA00022803"/>
    </source>
</evidence>
<keyword evidence="2" id="KW-0677">Repeat</keyword>
<evidence type="ECO:0000313" key="6">
    <source>
        <dbReference type="EMBL" id="AXR07760.1"/>
    </source>
</evidence>
<accession>A0A346NQF3</accession>
<evidence type="ECO:0000256" key="4">
    <source>
        <dbReference type="PROSITE-ProRule" id="PRU00339"/>
    </source>
</evidence>
<keyword evidence="1" id="KW-0732">Signal</keyword>
<dbReference type="GO" id="GO:0019867">
    <property type="term" value="C:outer membrane"/>
    <property type="evidence" value="ECO:0007669"/>
    <property type="project" value="InterPro"/>
</dbReference>
<dbReference type="Proteomes" id="UP000262073">
    <property type="component" value="Chromosome"/>
</dbReference>
<feature type="domain" description="Cellulose synthase operon C C-terminal" evidence="5">
    <location>
        <begin position="486"/>
        <end position="755"/>
    </location>
</feature>
<dbReference type="EMBL" id="CP031769">
    <property type="protein sequence ID" value="AXR07760.1"/>
    <property type="molecule type" value="Genomic_DNA"/>
</dbReference>
<keyword evidence="7" id="KW-1185">Reference proteome</keyword>
<evidence type="ECO:0000259" key="5">
    <source>
        <dbReference type="Pfam" id="PF05420"/>
    </source>
</evidence>
<evidence type="ECO:0000256" key="1">
    <source>
        <dbReference type="ARBA" id="ARBA00022729"/>
    </source>
</evidence>
<gene>
    <name evidence="6" type="ORF">D0Y50_16175</name>
</gene>
<dbReference type="KEGG" id="salm:D0Y50_16175"/>
<feature type="repeat" description="TPR" evidence="4">
    <location>
        <begin position="147"/>
        <end position="180"/>
    </location>
</feature>
<organism evidence="6 7">
    <name type="scientific">Salinimonas sediminis</name>
    <dbReference type="NCBI Taxonomy" id="2303538"/>
    <lineage>
        <taxon>Bacteria</taxon>
        <taxon>Pseudomonadati</taxon>
        <taxon>Pseudomonadota</taxon>
        <taxon>Gammaproteobacteria</taxon>
        <taxon>Alteromonadales</taxon>
        <taxon>Alteromonadaceae</taxon>
        <taxon>Alteromonas/Salinimonas group</taxon>
        <taxon>Salinimonas</taxon>
    </lineage>
</organism>
<evidence type="ECO:0000313" key="7">
    <source>
        <dbReference type="Proteomes" id="UP000262073"/>
    </source>
</evidence>
<dbReference type="RefSeq" id="WP_117317964.1">
    <property type="nucleotide sequence ID" value="NZ_CP031769.1"/>
</dbReference>
<reference evidence="6 7" key="1">
    <citation type="submission" date="2018-08" db="EMBL/GenBank/DDBJ databases">
        <title>Salinimonas sediminis sp. nov., a piezophilic bacterium isolated from a deep-sea sediment sample from the New Britain Trench.</title>
        <authorList>
            <person name="Cao J."/>
        </authorList>
    </citation>
    <scope>NUCLEOTIDE SEQUENCE [LARGE SCALE GENOMIC DNA]</scope>
    <source>
        <strain evidence="6 7">N102</strain>
    </source>
</reference>
<name>A0A346NQF3_9ALTE</name>
<evidence type="ECO:0000256" key="2">
    <source>
        <dbReference type="ARBA" id="ARBA00022737"/>
    </source>
</evidence>
<sequence length="780" mass="86003">MRWITGCCVSSFFILPVGQAQVITDYDTQSSALPSLQFSTQPDTTGIWFHIRQRQYALAEAEMVRLQQAHPQWQPASELREALAALSANTVERANNFQVAPDSPAATTETAAHLFGKLSQLSHAQQIAVAESTLALAANLASQANRVDYYIQVGWLYYQQQYYAKALQQFEQAQLIRANDKVRDGIQACIDGLVSDAAAQPDAERLAELVHRYPGYDITGAIEAIGWQAYNNQQYSVAYKRFAAADFVYGKVLALQQNGQSEQAQQLACENDNSPPLAIFCTDALASTQASEYAAEQYIASIQAAQHIAQRRALREGEQALLGWAYLAAGRPRSARSIFAQLLEDYPDDERYAQGLVSSLSSDQQRQQAARRYPGVAKLVRRGFADQAWQRKQFERARRLQNPAAVAILHPQRLAVYTGIDARSRSGEAGLGNFDVTHGYVAINEVTGPLQWQGQLDYEQLYSGIPDAGQWFGEGQTQDDFGSISGFEDTGIMANVKYEQQNHTLYGEIAYSLIDQPVAPRLTGQLGAAWFTDTATLAVTAYRQRVGDSLLSQGSTWFENSPQAWGGVHKNGARGLYSHLLTAQWALSLSGRIERYSGDKVIDNRHVSLRLDASQDIASNISVPLDYWRVGPYVSVEHFEHNASGFTRGHGGYFSPDMLLSVGLYSELLTQEGQPGQVKAALNVGYNAIRQAGYYRFPLTQNGDWTAAQTSAGISADLTLEGQYLLGNHWSIAGFATQSFAVAYRSTWAGIELRWHAGATKGLTSDTLIRNRSHSTGYAF</sequence>
<dbReference type="InterPro" id="IPR019734">
    <property type="entry name" value="TPR_rpt"/>
</dbReference>
<keyword evidence="3 4" id="KW-0802">TPR repeat</keyword>
<dbReference type="AlphaFoldDB" id="A0A346NQF3"/>
<dbReference type="GO" id="GO:0030244">
    <property type="term" value="P:cellulose biosynthetic process"/>
    <property type="evidence" value="ECO:0007669"/>
    <property type="project" value="InterPro"/>
</dbReference>
<dbReference type="Pfam" id="PF05420">
    <property type="entry name" value="BCSC_C"/>
    <property type="match status" value="1"/>
</dbReference>
<dbReference type="InterPro" id="IPR008410">
    <property type="entry name" value="BCSC_C"/>
</dbReference>
<proteinExistence type="predicted"/>
<dbReference type="PROSITE" id="PS50005">
    <property type="entry name" value="TPR"/>
    <property type="match status" value="1"/>
</dbReference>
<protein>
    <recommendedName>
        <fullName evidence="5">Cellulose synthase operon C C-terminal domain-containing protein</fullName>
    </recommendedName>
</protein>